<evidence type="ECO:0000313" key="2">
    <source>
        <dbReference type="EMBL" id="COX57789.1"/>
    </source>
</evidence>
<proteinExistence type="predicted"/>
<organism evidence="2 3">
    <name type="scientific">Mycobacterium tuberculosis</name>
    <dbReference type="NCBI Taxonomy" id="1773"/>
    <lineage>
        <taxon>Bacteria</taxon>
        <taxon>Bacillati</taxon>
        <taxon>Actinomycetota</taxon>
        <taxon>Actinomycetes</taxon>
        <taxon>Mycobacteriales</taxon>
        <taxon>Mycobacteriaceae</taxon>
        <taxon>Mycobacterium</taxon>
        <taxon>Mycobacterium tuberculosis complex</taxon>
    </lineage>
</organism>
<accession>A0A0U0T490</accession>
<gene>
    <name evidence="2" type="ORF">ERS007703_05355</name>
</gene>
<feature type="region of interest" description="Disordered" evidence="1">
    <location>
        <begin position="1"/>
        <end position="20"/>
    </location>
</feature>
<dbReference type="EMBL" id="CSAE01001388">
    <property type="protein sequence ID" value="COX57789.1"/>
    <property type="molecule type" value="Genomic_DNA"/>
</dbReference>
<dbReference type="AlphaFoldDB" id="A0A0U0T490"/>
<dbReference type="Proteomes" id="UP000038802">
    <property type="component" value="Unassembled WGS sequence"/>
</dbReference>
<evidence type="ECO:0000256" key="1">
    <source>
        <dbReference type="SAM" id="MobiDB-lite"/>
    </source>
</evidence>
<sequence length="62" mass="6590">MQRRVAQLGGRAAPAGGGTVDQVVVDQRPGVQQFQRGKQQQHIRIGFPTGNGVPAPIGEERS</sequence>
<protein>
    <submittedName>
        <fullName evidence="2">Uncharacterized protein</fullName>
    </submittedName>
</protein>
<feature type="region of interest" description="Disordered" evidence="1">
    <location>
        <begin position="34"/>
        <end position="62"/>
    </location>
</feature>
<reference evidence="3" key="1">
    <citation type="submission" date="2015-03" db="EMBL/GenBank/DDBJ databases">
        <authorList>
            <consortium name="Pathogen Informatics"/>
        </authorList>
    </citation>
    <scope>NUCLEOTIDE SEQUENCE [LARGE SCALE GENOMIC DNA]</scope>
    <source>
        <strain evidence="3">K00500041</strain>
    </source>
</reference>
<name>A0A0U0T490_MYCTX</name>
<evidence type="ECO:0000313" key="3">
    <source>
        <dbReference type="Proteomes" id="UP000038802"/>
    </source>
</evidence>